<evidence type="ECO:0000256" key="1">
    <source>
        <dbReference type="SAM" id="SignalP"/>
    </source>
</evidence>
<evidence type="ECO:0000313" key="2">
    <source>
        <dbReference type="EMBL" id="RBQ14148.1"/>
    </source>
</evidence>
<dbReference type="Proteomes" id="UP000253303">
    <property type="component" value="Unassembled WGS sequence"/>
</dbReference>
<feature type="signal peptide" evidence="1">
    <location>
        <begin position="1"/>
        <end position="28"/>
    </location>
</feature>
<comment type="caution">
    <text evidence="2">The sequence shown here is derived from an EMBL/GenBank/DDBJ whole genome shotgun (WGS) entry which is preliminary data.</text>
</comment>
<dbReference type="Gene3D" id="2.60.40.2850">
    <property type="match status" value="1"/>
</dbReference>
<proteinExistence type="predicted"/>
<accession>A0A366LJT3</accession>
<keyword evidence="3" id="KW-1185">Reference proteome</keyword>
<reference evidence="2 3" key="1">
    <citation type="submission" date="2018-06" db="EMBL/GenBank/DDBJ databases">
        <title>Sphaerisporangium craniellae sp. nov., isolated from a marine sponge in the South China Sea.</title>
        <authorList>
            <person name="Li L."/>
        </authorList>
    </citation>
    <scope>NUCLEOTIDE SEQUENCE [LARGE SCALE GENOMIC DNA]</scope>
    <source>
        <strain evidence="2 3">LHW63015</strain>
    </source>
</reference>
<evidence type="ECO:0008006" key="4">
    <source>
        <dbReference type="Google" id="ProtNLM"/>
    </source>
</evidence>
<dbReference type="EMBL" id="QMEY01000037">
    <property type="protein sequence ID" value="RBQ14148.1"/>
    <property type="molecule type" value="Genomic_DNA"/>
</dbReference>
<dbReference type="OrthoDB" id="3432275at2"/>
<dbReference type="InterPro" id="IPR006540">
    <property type="entry name" value="Lactococcin_972"/>
</dbReference>
<dbReference type="Pfam" id="PF09683">
    <property type="entry name" value="Lactococcin_972"/>
    <property type="match status" value="1"/>
</dbReference>
<evidence type="ECO:0000313" key="3">
    <source>
        <dbReference type="Proteomes" id="UP000253303"/>
    </source>
</evidence>
<name>A0A366LJT3_9ACTN</name>
<dbReference type="AlphaFoldDB" id="A0A366LJT3"/>
<gene>
    <name evidence="2" type="ORF">DP939_42065</name>
</gene>
<feature type="chain" id="PRO_5016612168" description="Lactococcin 972 family bacteriocin" evidence="1">
    <location>
        <begin position="29"/>
        <end position="120"/>
    </location>
</feature>
<organism evidence="2 3">
    <name type="scientific">Spongiactinospora rosea</name>
    <dbReference type="NCBI Taxonomy" id="2248750"/>
    <lineage>
        <taxon>Bacteria</taxon>
        <taxon>Bacillati</taxon>
        <taxon>Actinomycetota</taxon>
        <taxon>Actinomycetes</taxon>
        <taxon>Streptosporangiales</taxon>
        <taxon>Streptosporangiaceae</taxon>
        <taxon>Spongiactinospora</taxon>
    </lineage>
</organism>
<sequence>MARNLLRVLLPALAAGAIVAGGGTAALADGPTEGSVVLDAPGGGVTTLEVKNVGGGQWHYGTSLTEGFSNYYHERNCHGSSAVSGRNYVQDYDVPRLQWSRAGVWRDGKATIEAYWRNTC</sequence>
<dbReference type="RefSeq" id="WP_113986436.1">
    <property type="nucleotide sequence ID" value="NZ_QMEY01000037.1"/>
</dbReference>
<protein>
    <recommendedName>
        <fullName evidence="4">Lactococcin 972 family bacteriocin</fullName>
    </recommendedName>
</protein>
<keyword evidence="1" id="KW-0732">Signal</keyword>